<dbReference type="AlphaFoldDB" id="A0A1W1I868"/>
<reference evidence="1 2" key="1">
    <citation type="submission" date="2017-03" db="EMBL/GenBank/DDBJ databases">
        <authorList>
            <person name="Afonso C.L."/>
            <person name="Miller P.J."/>
            <person name="Scott M.A."/>
            <person name="Spackman E."/>
            <person name="Goraichik I."/>
            <person name="Dimitrov K.M."/>
            <person name="Suarez D.L."/>
            <person name="Swayne D.E."/>
        </authorList>
    </citation>
    <scope>NUCLEOTIDE SEQUENCE [LARGE SCALE GENOMIC DNA]</scope>
    <source>
        <strain evidence="1">Genome sequencing of Nitrospira japonica strain NJ11</strain>
    </source>
</reference>
<name>A0A1W1I868_9BACT</name>
<dbReference type="STRING" id="1325564.NSJP_3081"/>
<evidence type="ECO:0000313" key="2">
    <source>
        <dbReference type="Proteomes" id="UP000192042"/>
    </source>
</evidence>
<sequence>MLERQAPDTRINKVSFVVLSRPYGPAQCIVYFFELNVYYGQWWKGVPLCESILPISS</sequence>
<protein>
    <submittedName>
        <fullName evidence="1">Uncharacterized protein</fullName>
    </submittedName>
</protein>
<organism evidence="1 2">
    <name type="scientific">Nitrospira japonica</name>
    <dbReference type="NCBI Taxonomy" id="1325564"/>
    <lineage>
        <taxon>Bacteria</taxon>
        <taxon>Pseudomonadati</taxon>
        <taxon>Nitrospirota</taxon>
        <taxon>Nitrospiria</taxon>
        <taxon>Nitrospirales</taxon>
        <taxon>Nitrospiraceae</taxon>
        <taxon>Nitrospira</taxon>
    </lineage>
</organism>
<keyword evidence="2" id="KW-1185">Reference proteome</keyword>
<dbReference type="EMBL" id="LT828648">
    <property type="protein sequence ID" value="SLM49248.1"/>
    <property type="molecule type" value="Genomic_DNA"/>
</dbReference>
<evidence type="ECO:0000313" key="1">
    <source>
        <dbReference type="EMBL" id="SLM49248.1"/>
    </source>
</evidence>
<dbReference type="Proteomes" id="UP000192042">
    <property type="component" value="Chromosome I"/>
</dbReference>
<proteinExistence type="predicted"/>
<gene>
    <name evidence="1" type="ORF">NSJP_3081</name>
</gene>
<accession>A0A1W1I868</accession>
<dbReference type="KEGG" id="nja:NSJP_3081"/>